<evidence type="ECO:0000256" key="6">
    <source>
        <dbReference type="ARBA" id="ARBA00023146"/>
    </source>
</evidence>
<keyword evidence="2 8" id="KW-0436">Ligase</keyword>
<evidence type="ECO:0000256" key="2">
    <source>
        <dbReference type="ARBA" id="ARBA00022598"/>
    </source>
</evidence>
<feature type="domain" description="Glutamyl/glutaminyl-tRNA synthetase class Ib catalytic" evidence="7">
    <location>
        <begin position="117"/>
        <end position="253"/>
    </location>
</feature>
<dbReference type="InterPro" id="IPR049940">
    <property type="entry name" value="GluQ/Sye"/>
</dbReference>
<dbReference type="InterPro" id="IPR008925">
    <property type="entry name" value="aa_tRNA-synth_I_cd-bd_sf"/>
</dbReference>
<dbReference type="AlphaFoldDB" id="A0A1W1CG70"/>
<dbReference type="GO" id="GO:0006424">
    <property type="term" value="P:glutamyl-tRNA aminoacylation"/>
    <property type="evidence" value="ECO:0007669"/>
    <property type="project" value="TreeGrafter"/>
</dbReference>
<evidence type="ECO:0000259" key="7">
    <source>
        <dbReference type="Pfam" id="PF00749"/>
    </source>
</evidence>
<dbReference type="Gene3D" id="3.40.50.620">
    <property type="entry name" value="HUPs"/>
    <property type="match status" value="2"/>
</dbReference>
<dbReference type="PANTHER" id="PTHR43311:SF2">
    <property type="entry name" value="GLUTAMATE--TRNA LIGASE, MITOCHONDRIAL-RELATED"/>
    <property type="match status" value="1"/>
</dbReference>
<evidence type="ECO:0000256" key="1">
    <source>
        <dbReference type="ARBA" id="ARBA00007894"/>
    </source>
</evidence>
<accession>A0A1W1CG70</accession>
<evidence type="ECO:0000256" key="4">
    <source>
        <dbReference type="ARBA" id="ARBA00022840"/>
    </source>
</evidence>
<evidence type="ECO:0000256" key="5">
    <source>
        <dbReference type="ARBA" id="ARBA00022917"/>
    </source>
</evidence>
<dbReference type="InterPro" id="IPR020058">
    <property type="entry name" value="Glu/Gln-tRNA-synth_Ib_cat-dom"/>
</dbReference>
<dbReference type="InterPro" id="IPR014729">
    <property type="entry name" value="Rossmann-like_a/b/a_fold"/>
</dbReference>
<comment type="similarity">
    <text evidence="1">Belongs to the class-I aminoacyl-tRNA synthetase family. Glutamate--tRNA ligase type 1 subfamily.</text>
</comment>
<dbReference type="GO" id="GO:0005829">
    <property type="term" value="C:cytosol"/>
    <property type="evidence" value="ECO:0007669"/>
    <property type="project" value="TreeGrafter"/>
</dbReference>
<dbReference type="GO" id="GO:0000049">
    <property type="term" value="F:tRNA binding"/>
    <property type="evidence" value="ECO:0007669"/>
    <property type="project" value="InterPro"/>
</dbReference>
<dbReference type="PANTHER" id="PTHR43311">
    <property type="entry name" value="GLUTAMATE--TRNA LIGASE"/>
    <property type="match status" value="1"/>
</dbReference>
<dbReference type="EC" id="6.1.1.24" evidence="8"/>
<dbReference type="SUPFAM" id="SSF48163">
    <property type="entry name" value="An anticodon-binding domain of class I aminoacyl-tRNA synthetases"/>
    <property type="match status" value="1"/>
</dbReference>
<reference evidence="8" key="1">
    <citation type="submission" date="2016-10" db="EMBL/GenBank/DDBJ databases">
        <authorList>
            <person name="de Groot N.N."/>
        </authorList>
    </citation>
    <scope>NUCLEOTIDE SEQUENCE</scope>
</reference>
<dbReference type="GO" id="GO:0050561">
    <property type="term" value="F:glutamate-tRNA(Gln) ligase activity"/>
    <property type="evidence" value="ECO:0007669"/>
    <property type="project" value="UniProtKB-EC"/>
</dbReference>
<dbReference type="GO" id="GO:0005524">
    <property type="term" value="F:ATP binding"/>
    <property type="evidence" value="ECO:0007669"/>
    <property type="project" value="UniProtKB-KW"/>
</dbReference>
<dbReference type="InterPro" id="IPR020751">
    <property type="entry name" value="aa-tRNA-synth_I_codon-bd_sub2"/>
</dbReference>
<feature type="domain" description="Glutamyl/glutaminyl-tRNA synthetase class Ib catalytic" evidence="7">
    <location>
        <begin position="3"/>
        <end position="97"/>
    </location>
</feature>
<dbReference type="Gene3D" id="1.10.1160.10">
    <property type="entry name" value="Glutamyl-trna Synthetase, Domain 2"/>
    <property type="match status" value="1"/>
</dbReference>
<dbReference type="Gene3D" id="3.90.800.10">
    <property type="entry name" value="Glutamyl-tRNA Synthetase, Domain 3"/>
    <property type="match status" value="2"/>
</dbReference>
<dbReference type="Gene3D" id="1.10.10.350">
    <property type="match status" value="1"/>
</dbReference>
<keyword evidence="3" id="KW-0547">Nucleotide-binding</keyword>
<keyword evidence="4" id="KW-0067">ATP-binding</keyword>
<evidence type="ECO:0000313" key="8">
    <source>
        <dbReference type="EMBL" id="SFV64691.1"/>
    </source>
</evidence>
<dbReference type="EMBL" id="FPHE01000135">
    <property type="protein sequence ID" value="SFV64691.1"/>
    <property type="molecule type" value="Genomic_DNA"/>
</dbReference>
<proteinExistence type="inferred from homology"/>
<keyword evidence="5" id="KW-0648">Protein biosynthesis</keyword>
<keyword evidence="6" id="KW-0030">Aminoacyl-tRNA synthetase</keyword>
<name>A0A1W1CG70_9ZZZZ</name>
<gene>
    <name evidence="8" type="ORF">MNB_SV-12-111</name>
</gene>
<dbReference type="GO" id="GO:0004818">
    <property type="term" value="F:glutamate-tRNA ligase activity"/>
    <property type="evidence" value="ECO:0007669"/>
    <property type="project" value="TreeGrafter"/>
</dbReference>
<sequence>MLRFAPSPIVDMHIDNLRIAILTYIVSQQRGEQFLIRIEDGNKEKNIEGKDTEIMMILEKFAIKHDSLYHQSQHLGIHQNLAIRLLQEKKAFICREEDKLTFDDYSSIKESGEPFVICLKSSEQDSFIIMQSDNRPTDNFASACDDMLSNISFVIRKEEYLNDTAKQIYIKSALGYKQETKYLHLPTIKGGESYSVKYLFQEGFLPDAILNYLVLIGYREAPKEIFTLPEAIEWFELENISNSSVQFDIDKLRFINREHLKLMDDKQLSTIFGFADIDIGKLAKLYLKECSTINELEAKIRPIFKPKNFDGEFGEQMRIIEHLIAKAPAFETFNELKKYITKESGLKGNNLFKPLQILLTGAENSPKLSEIYPLIKSYILEVAS</sequence>
<protein>
    <submittedName>
        <fullName evidence="8">Glutamyl-tRNA(Gln) synthetase</fullName>
        <ecNumber evidence="8">6.1.1.24</ecNumber>
    </submittedName>
</protein>
<dbReference type="Pfam" id="PF00749">
    <property type="entry name" value="tRNA-synt_1c"/>
    <property type="match status" value="2"/>
</dbReference>
<evidence type="ECO:0000256" key="3">
    <source>
        <dbReference type="ARBA" id="ARBA00022741"/>
    </source>
</evidence>
<dbReference type="SUPFAM" id="SSF52374">
    <property type="entry name" value="Nucleotidylyl transferase"/>
    <property type="match status" value="1"/>
</dbReference>
<organism evidence="8">
    <name type="scientific">hydrothermal vent metagenome</name>
    <dbReference type="NCBI Taxonomy" id="652676"/>
    <lineage>
        <taxon>unclassified sequences</taxon>
        <taxon>metagenomes</taxon>
        <taxon>ecological metagenomes</taxon>
    </lineage>
</organism>
<dbReference type="InterPro" id="IPR020061">
    <property type="entry name" value="Glu_tRNA_lig_a-bdl"/>
</dbReference>